<dbReference type="RefSeq" id="WP_155174669.1">
    <property type="nucleotide sequence ID" value="NZ_BAAAFL010000024.1"/>
</dbReference>
<dbReference type="InterPro" id="IPR001347">
    <property type="entry name" value="SIS_dom"/>
</dbReference>
<comment type="caution">
    <text evidence="3">The sequence shown here is derived from an EMBL/GenBank/DDBJ whole genome shotgun (WGS) entry which is preliminary data.</text>
</comment>
<dbReference type="CDD" id="cd05008">
    <property type="entry name" value="SIS_GlmS_GlmD_1"/>
    <property type="match status" value="1"/>
</dbReference>
<gene>
    <name evidence="3" type="ORF">E1163_22125</name>
</gene>
<evidence type="ECO:0000259" key="2">
    <source>
        <dbReference type="PROSITE" id="PS51464"/>
    </source>
</evidence>
<dbReference type="InterPro" id="IPR046348">
    <property type="entry name" value="SIS_dom_sf"/>
</dbReference>
<accession>A0ABW9RVF0</accession>
<reference evidence="3 4" key="1">
    <citation type="submission" date="2019-02" db="EMBL/GenBank/DDBJ databases">
        <authorList>
            <person name="Goldberg S.R."/>
            <person name="Haltli B.A."/>
            <person name="Correa H."/>
            <person name="Russell K.G."/>
        </authorList>
    </citation>
    <scope>NUCLEOTIDE SEQUENCE [LARGE SCALE GENOMIC DNA]</scope>
    <source>
        <strain evidence="3 4">JCM 16186</strain>
    </source>
</reference>
<keyword evidence="4" id="KW-1185">Reference proteome</keyword>
<evidence type="ECO:0000313" key="3">
    <source>
        <dbReference type="EMBL" id="MTI27672.1"/>
    </source>
</evidence>
<dbReference type="EMBL" id="SMLW01000638">
    <property type="protein sequence ID" value="MTI27672.1"/>
    <property type="molecule type" value="Genomic_DNA"/>
</dbReference>
<sequence>MSIDTVNNKKIDINTGNEIFNQPRVWRKVFGFIEGKRQEITDFLLPVLSNPDLRIVLSGAGSSAFLGEAAKSIVAKSTRRTTIAVPTTDIVTHPDVLFTNGTPVLLVSFARSGNSPESMEAVTLADEYYKNVYHLIITCNKDGRLAGYSNGKTLSLVLPEETNDKSLAMTGSFTSMLLTILLIADMENLDKMKLILDKMVEQAKYIFEYKSILEGIIADDFERAVFLGSGEMLGIARECSLKLQELTDGQVICKHDSFLAFRHGPRAVVNHKTLMVYLFSGSDHVLKYEKDLAANIAEDPRQIRSISVGGLSDPEIPNSVWISLNTDQEDQFQIIPVTLVGQLLGYYKSLSLGLDPDNPSVTGAISRVVKGVNIYKKGK</sequence>
<name>A0ABW9RVF0_9BACT</name>
<dbReference type="SUPFAM" id="SSF53697">
    <property type="entry name" value="SIS domain"/>
    <property type="match status" value="1"/>
</dbReference>
<feature type="domain" description="SIS" evidence="2">
    <location>
        <begin position="44"/>
        <end position="194"/>
    </location>
</feature>
<protein>
    <submittedName>
        <fullName evidence="3">SIS domain-containing protein</fullName>
    </submittedName>
</protein>
<keyword evidence="1" id="KW-0677">Repeat</keyword>
<dbReference type="Gene3D" id="3.40.50.10490">
    <property type="entry name" value="Glucose-6-phosphate isomerase like protein, domain 1"/>
    <property type="match status" value="2"/>
</dbReference>
<evidence type="ECO:0000313" key="4">
    <source>
        <dbReference type="Proteomes" id="UP000798808"/>
    </source>
</evidence>
<dbReference type="Pfam" id="PF01380">
    <property type="entry name" value="SIS"/>
    <property type="match status" value="1"/>
</dbReference>
<dbReference type="InterPro" id="IPR035466">
    <property type="entry name" value="GlmS/AgaS_SIS"/>
</dbReference>
<dbReference type="PROSITE" id="PS51464">
    <property type="entry name" value="SIS"/>
    <property type="match status" value="1"/>
</dbReference>
<proteinExistence type="predicted"/>
<dbReference type="Proteomes" id="UP000798808">
    <property type="component" value="Unassembled WGS sequence"/>
</dbReference>
<evidence type="ECO:0000256" key="1">
    <source>
        <dbReference type="ARBA" id="ARBA00022737"/>
    </source>
</evidence>
<dbReference type="PANTHER" id="PTHR10937:SF4">
    <property type="entry name" value="GLUCOSAMINE-6-PHOSPHATE DEAMINASE"/>
    <property type="match status" value="1"/>
</dbReference>
<dbReference type="PANTHER" id="PTHR10937">
    <property type="entry name" value="GLUCOSAMINE--FRUCTOSE-6-PHOSPHATE AMINOTRANSFERASE, ISOMERIZING"/>
    <property type="match status" value="1"/>
</dbReference>
<organism evidence="3 4">
    <name type="scientific">Fulvivirga kasyanovii</name>
    <dbReference type="NCBI Taxonomy" id="396812"/>
    <lineage>
        <taxon>Bacteria</taxon>
        <taxon>Pseudomonadati</taxon>
        <taxon>Bacteroidota</taxon>
        <taxon>Cytophagia</taxon>
        <taxon>Cytophagales</taxon>
        <taxon>Fulvivirgaceae</taxon>
        <taxon>Fulvivirga</taxon>
    </lineage>
</organism>